<feature type="compositionally biased region" description="Polar residues" evidence="2">
    <location>
        <begin position="892"/>
        <end position="901"/>
    </location>
</feature>
<organism evidence="4 5">
    <name type="scientific">Coniochaeta pulveracea</name>
    <dbReference type="NCBI Taxonomy" id="177199"/>
    <lineage>
        <taxon>Eukaryota</taxon>
        <taxon>Fungi</taxon>
        <taxon>Dikarya</taxon>
        <taxon>Ascomycota</taxon>
        <taxon>Pezizomycotina</taxon>
        <taxon>Sordariomycetes</taxon>
        <taxon>Sordariomycetidae</taxon>
        <taxon>Coniochaetales</taxon>
        <taxon>Coniochaetaceae</taxon>
        <taxon>Coniochaeta</taxon>
    </lineage>
</organism>
<feature type="compositionally biased region" description="Polar residues" evidence="2">
    <location>
        <begin position="830"/>
        <end position="847"/>
    </location>
</feature>
<feature type="region of interest" description="Disordered" evidence="2">
    <location>
        <begin position="1248"/>
        <end position="1458"/>
    </location>
</feature>
<evidence type="ECO:0000256" key="2">
    <source>
        <dbReference type="SAM" id="MobiDB-lite"/>
    </source>
</evidence>
<evidence type="ECO:0000256" key="1">
    <source>
        <dbReference type="ARBA" id="ARBA00007920"/>
    </source>
</evidence>
<feature type="compositionally biased region" description="Polar residues" evidence="2">
    <location>
        <begin position="1278"/>
        <end position="1287"/>
    </location>
</feature>
<comment type="similarity">
    <text evidence="1">Belongs to the putative lipase ROG1 family.</text>
</comment>
<accession>A0A420XZJ3</accession>
<dbReference type="InterPro" id="IPR027417">
    <property type="entry name" value="P-loop_NTPase"/>
</dbReference>
<feature type="region of interest" description="Disordered" evidence="2">
    <location>
        <begin position="1155"/>
        <end position="1193"/>
    </location>
</feature>
<feature type="compositionally biased region" description="Polar residues" evidence="2">
    <location>
        <begin position="1155"/>
        <end position="1165"/>
    </location>
</feature>
<feature type="compositionally biased region" description="Polar residues" evidence="2">
    <location>
        <begin position="1391"/>
        <end position="1415"/>
    </location>
</feature>
<dbReference type="Proteomes" id="UP000275385">
    <property type="component" value="Unassembled WGS sequence"/>
</dbReference>
<evidence type="ECO:0000313" key="5">
    <source>
        <dbReference type="Proteomes" id="UP000275385"/>
    </source>
</evidence>
<comment type="caution">
    <text evidence="4">The sequence shown here is derived from an EMBL/GenBank/DDBJ whole genome shotgun (WGS) entry which is preliminary data.</text>
</comment>
<feature type="region of interest" description="Disordered" evidence="2">
    <location>
        <begin position="1476"/>
        <end position="1501"/>
    </location>
</feature>
<dbReference type="Pfam" id="PF05057">
    <property type="entry name" value="DUF676"/>
    <property type="match status" value="1"/>
</dbReference>
<feature type="region of interest" description="Disordered" evidence="2">
    <location>
        <begin position="829"/>
        <end position="978"/>
    </location>
</feature>
<feature type="compositionally biased region" description="Low complexity" evidence="2">
    <location>
        <begin position="849"/>
        <end position="877"/>
    </location>
</feature>
<gene>
    <name evidence="4" type="ORF">DL546_001548</name>
</gene>
<feature type="compositionally biased region" description="Low complexity" evidence="2">
    <location>
        <begin position="1310"/>
        <end position="1325"/>
    </location>
</feature>
<dbReference type="InterPro" id="IPR007751">
    <property type="entry name" value="DUF676_lipase-like"/>
</dbReference>
<dbReference type="Gene3D" id="3.40.50.1820">
    <property type="entry name" value="alpha/beta hydrolase"/>
    <property type="match status" value="1"/>
</dbReference>
<dbReference type="PANTHER" id="PTHR48187:SF2">
    <property type="entry name" value="LD21810P"/>
    <property type="match status" value="1"/>
</dbReference>
<feature type="compositionally biased region" description="Basic and acidic residues" evidence="2">
    <location>
        <begin position="967"/>
        <end position="978"/>
    </location>
</feature>
<dbReference type="Gene3D" id="3.40.50.300">
    <property type="entry name" value="P-loop containing nucleotide triphosphate hydrolases"/>
    <property type="match status" value="1"/>
</dbReference>
<dbReference type="InterPro" id="IPR029058">
    <property type="entry name" value="AB_hydrolase_fold"/>
</dbReference>
<dbReference type="PANTHER" id="PTHR48187">
    <property type="entry name" value="LD21810P"/>
    <property type="match status" value="1"/>
</dbReference>
<dbReference type="SUPFAM" id="SSF53474">
    <property type="entry name" value="alpha/beta-Hydrolases"/>
    <property type="match status" value="1"/>
</dbReference>
<evidence type="ECO:0000259" key="3">
    <source>
        <dbReference type="Pfam" id="PF05057"/>
    </source>
</evidence>
<dbReference type="OrthoDB" id="5086500at2759"/>
<sequence length="1501" mass="166280">MGTVNKQISRYELTAVYTHPEAKVDIILVHGLNGDPQRTWTAHNGVFWPTDLLPASLRTEHANVLVYGYNADVYSSRNDRSASNNFIHHHAQTLVTNLAHYRKSEGTLKHPIIWVAHSLGGILTKRALLYSNDVRTSSHDDLRSVYVSTYGIIFLGTPHTGSGLATWGTILQHMSDVVIPKKLFETEPHLLKTLKRDNETLQNINNHFLDIYQRFQIHMAHENHKTDIKGSKVMVVDPGSASPQLPGVTYYGIEAPHSGMCKFDSVTAPGYRMVSTALQEWVREAPGVIQVRWYVELEDRHVRQRLDLYEQQLRQIGNVPPNTQTDSFIREDIDAASLSSNTMAGHVATQQPLTLDPETTQSQIIDLTASPTTEEPLFIHPEPFRPNSYFVGRDGEMAALHNMLKDPARRSQGTSAVLIQCLPGGGKTHLARQYVFQHRHHYPGGMYWVRAKSQQELEYNYWRIAKNEAIQGLVHHEGMEEAQSITEVASIVRNWLNNRKDWLLVLDGVHFDTPSLRDFIPDAQDTSLIFTSTERAVAGDYHFDNPQLMELPLLSPEEAQELLLQEMDKKPPWTEDDRARALELAELMGRLPLMIHVAARHLKATKDPLSKYLRQYRTRPHVGSLSAYKAVRDQLQKRGATAALNLMAILVFFDQQIPVGMIALGLSALDNRTPVKTRNASRRPANLTNTLRTLIAFALIERTEIKGGSPVSSRSSKISYERSVEYLDILRVHSVVQAFFIDTLGEEKQAPFWAERAAAVWCGSFDEANRKANEQSGGGLPDDYRRFAIHGRKILDNLKKLERKAPELLGTVITNIEQQLDKIQTEIDRLSQQASHGHATEGSSAIPPSSVFERASSSSETDSMTQQSQSSTSASGSGVMPGFVEHDDWETRQMQSPSAESPTFGHNPYHWHVPYPQQRTIPVPSEPSDLTENGNGDHDDDAVTVTVGQPADKDSPLEGSVHGTTRTTEDPNFRPARQHSDWEFVVPNHRAIRRLEARRYKDHAGAWRDTSISDPRVSISREIAKGTISSTGTNVRDRSPHSLTAGSAAEVQLHRIRQGLVPMDEERSLIQTIGRRLSQGSMAPGPRRITGNTDQHAGPMAREANALPVSPAEFYHNLATVAAHPSSWTATTLQKLQDSLPSTGPGLAENEQEFNNTKLKTSPSVPGSLFAGRSGTRSLTSSPGLATTPFVPPLQKRLAEDDRMTSPSQPPFEPPRIRQWVTQSYHPTLSRVDSTGLGHLDVKDDPLSFSYPSLQQPPSPRTLDRSSLLPLTAPVGGYSSQPMSRNPSGGGGSDQSHVSAPATTSRTTQSSPLSRGGLSPSPSHGRMARLVPTFLIPTSRRQRRVSHTETEPSPRQGNAFPDIDTSYRRWEDRHSLGTREPVEGLSDNAPPRTSYSPGSHRQSQPAGHSQSQSPAPTRGRRMFPRGDRSSTQTNGQTLDGENMTRNLSSGSGSGGIMLADGRVVGFGDVAAAAVEEEDVVPRRSRSEQRARTGLGIEMQAE</sequence>
<reference evidence="4 5" key="1">
    <citation type="submission" date="2018-08" db="EMBL/GenBank/DDBJ databases">
        <title>Draft genome of the lignicolous fungus Coniochaeta pulveracea.</title>
        <authorList>
            <person name="Borstlap C.J."/>
            <person name="De Witt R.N."/>
            <person name="Botha A."/>
            <person name="Volschenk H."/>
        </authorList>
    </citation>
    <scope>NUCLEOTIDE SEQUENCE [LARGE SCALE GENOMIC DNA]</scope>
    <source>
        <strain evidence="4 5">CAB683</strain>
    </source>
</reference>
<feature type="domain" description="DUF676" evidence="3">
    <location>
        <begin position="26"/>
        <end position="173"/>
    </location>
</feature>
<feature type="compositionally biased region" description="Polar residues" evidence="2">
    <location>
        <begin position="1294"/>
        <end position="1309"/>
    </location>
</feature>
<feature type="compositionally biased region" description="Polar residues" evidence="2">
    <location>
        <begin position="1429"/>
        <end position="1447"/>
    </location>
</feature>
<evidence type="ECO:0000313" key="4">
    <source>
        <dbReference type="EMBL" id="RKU41104.1"/>
    </source>
</evidence>
<dbReference type="EMBL" id="QVQW01000082">
    <property type="protein sequence ID" value="RKU41104.1"/>
    <property type="molecule type" value="Genomic_DNA"/>
</dbReference>
<proteinExistence type="inferred from homology"/>
<feature type="compositionally biased region" description="Basic and acidic residues" evidence="2">
    <location>
        <begin position="1479"/>
        <end position="1490"/>
    </location>
</feature>
<protein>
    <recommendedName>
        <fullName evidence="3">DUF676 domain-containing protein</fullName>
    </recommendedName>
</protein>
<name>A0A420XZJ3_9PEZI</name>
<keyword evidence="5" id="KW-1185">Reference proteome</keyword>
<dbReference type="SUPFAM" id="SSF52540">
    <property type="entry name" value="P-loop containing nucleoside triphosphate hydrolases"/>
    <property type="match status" value="1"/>
</dbReference>
<feature type="compositionally biased region" description="Basic and acidic residues" evidence="2">
    <location>
        <begin position="1365"/>
        <end position="1382"/>
    </location>
</feature>
<feature type="compositionally biased region" description="Polar residues" evidence="2">
    <location>
        <begin position="1175"/>
        <end position="1185"/>
    </location>
</feature>